<organism evidence="1 2">
    <name type="scientific">Camellia lanceoleosa</name>
    <dbReference type="NCBI Taxonomy" id="1840588"/>
    <lineage>
        <taxon>Eukaryota</taxon>
        <taxon>Viridiplantae</taxon>
        <taxon>Streptophyta</taxon>
        <taxon>Embryophyta</taxon>
        <taxon>Tracheophyta</taxon>
        <taxon>Spermatophyta</taxon>
        <taxon>Magnoliopsida</taxon>
        <taxon>eudicotyledons</taxon>
        <taxon>Gunneridae</taxon>
        <taxon>Pentapetalae</taxon>
        <taxon>asterids</taxon>
        <taxon>Ericales</taxon>
        <taxon>Theaceae</taxon>
        <taxon>Camellia</taxon>
    </lineage>
</organism>
<evidence type="ECO:0000313" key="2">
    <source>
        <dbReference type="Proteomes" id="UP001060215"/>
    </source>
</evidence>
<name>A0ACC0I0E0_9ERIC</name>
<protein>
    <submittedName>
        <fullName evidence="1">Uncharacterized protein</fullName>
    </submittedName>
</protein>
<dbReference type="Proteomes" id="UP001060215">
    <property type="component" value="Chromosome 2"/>
</dbReference>
<evidence type="ECO:0000313" key="1">
    <source>
        <dbReference type="EMBL" id="KAI8018829.1"/>
    </source>
</evidence>
<reference evidence="1 2" key="1">
    <citation type="journal article" date="2022" name="Plant J.">
        <title>Chromosome-level genome of Camellia lanceoleosa provides a valuable resource for understanding genome evolution and self-incompatibility.</title>
        <authorList>
            <person name="Gong W."/>
            <person name="Xiao S."/>
            <person name="Wang L."/>
            <person name="Liao Z."/>
            <person name="Chang Y."/>
            <person name="Mo W."/>
            <person name="Hu G."/>
            <person name="Li W."/>
            <person name="Zhao G."/>
            <person name="Zhu H."/>
            <person name="Hu X."/>
            <person name="Ji K."/>
            <person name="Xiang X."/>
            <person name="Song Q."/>
            <person name="Yuan D."/>
            <person name="Jin S."/>
            <person name="Zhang L."/>
        </authorList>
    </citation>
    <scope>NUCLEOTIDE SEQUENCE [LARGE SCALE GENOMIC DNA]</scope>
    <source>
        <strain evidence="1">SQ_2022a</strain>
    </source>
</reference>
<proteinExistence type="predicted"/>
<gene>
    <name evidence="1" type="ORF">LOK49_LG04G02057</name>
</gene>
<comment type="caution">
    <text evidence="1">The sequence shown here is derived from an EMBL/GenBank/DDBJ whole genome shotgun (WGS) entry which is preliminary data.</text>
</comment>
<keyword evidence="2" id="KW-1185">Reference proteome</keyword>
<dbReference type="EMBL" id="CM045759">
    <property type="protein sequence ID" value="KAI8018829.1"/>
    <property type="molecule type" value="Genomic_DNA"/>
</dbReference>
<accession>A0ACC0I0E0</accession>
<sequence length="200" mass="24074">MERDQGKDEREDRNDQQWTKVERSQKSLRKYFTIFIANIPDAVSVKSLKGIFQRFGKVIHALIPDRRTKHFNSIFGFIRYERQELAKEEVRKITSAWYDEFKLFVKPTRFDKPFRQGFHDNQRTLQQKSLQKPLQPSFRAVNKRYDHHILVGKRPFYEDAVKGTIKTIDPKTRVMWKKLAMIGFIEVWWSQLVYYVQTSP</sequence>